<comment type="caution">
    <text evidence="1">The sequence shown here is derived from an EMBL/GenBank/DDBJ whole genome shotgun (WGS) entry which is preliminary data.</text>
</comment>
<organism evidence="1 2">
    <name type="scientific">Candidatus Staskawiczbacteria bacterium RIFCSPHIGHO2_01_FULL_36_16</name>
    <dbReference type="NCBI Taxonomy" id="1802200"/>
    <lineage>
        <taxon>Bacteria</taxon>
        <taxon>Candidatus Staskawicziibacteriota</taxon>
    </lineage>
</organism>
<gene>
    <name evidence="1" type="ORF">A2812_00125</name>
</gene>
<reference evidence="1 2" key="1">
    <citation type="journal article" date="2016" name="Nat. Commun.">
        <title>Thousands of microbial genomes shed light on interconnected biogeochemical processes in an aquifer system.</title>
        <authorList>
            <person name="Anantharaman K."/>
            <person name="Brown C.T."/>
            <person name="Hug L.A."/>
            <person name="Sharon I."/>
            <person name="Castelle C.J."/>
            <person name="Probst A.J."/>
            <person name="Thomas B.C."/>
            <person name="Singh A."/>
            <person name="Wilkins M.J."/>
            <person name="Karaoz U."/>
            <person name="Brodie E.L."/>
            <person name="Williams K.H."/>
            <person name="Hubbard S.S."/>
            <person name="Banfield J.F."/>
        </authorList>
    </citation>
    <scope>NUCLEOTIDE SEQUENCE [LARGE SCALE GENOMIC DNA]</scope>
</reference>
<accession>A0A1G2HLR6</accession>
<evidence type="ECO:0000313" key="1">
    <source>
        <dbReference type="EMBL" id="OGZ62848.1"/>
    </source>
</evidence>
<protein>
    <submittedName>
        <fullName evidence="1">Uncharacterized protein</fullName>
    </submittedName>
</protein>
<name>A0A1G2HLR6_9BACT</name>
<dbReference type="Proteomes" id="UP000177190">
    <property type="component" value="Unassembled WGS sequence"/>
</dbReference>
<evidence type="ECO:0000313" key="2">
    <source>
        <dbReference type="Proteomes" id="UP000177190"/>
    </source>
</evidence>
<sequence>MLAQFLFAARYCKERTMSLEQIKREFPFLWQAFPSEDLLSPDATINVRVSRLSLDAFELPMEEVRESDYAISRSLYVVDAKGLYVLAGEYENGEISGTGKISETIGDVLLHNFSSDGEEWARNVSYLIYVIEGDTAQWRRHKGKKKSHREWNTTHFEAVIFKMPKTKTLWQLIQRYRKNKRAALRR</sequence>
<dbReference type="AlphaFoldDB" id="A0A1G2HLR6"/>
<dbReference type="EMBL" id="MHOM01000049">
    <property type="protein sequence ID" value="OGZ62848.1"/>
    <property type="molecule type" value="Genomic_DNA"/>
</dbReference>
<proteinExistence type="predicted"/>